<keyword evidence="2 3" id="KW-0802">TPR repeat</keyword>
<dbReference type="PANTHER" id="PTHR44858">
    <property type="entry name" value="TETRATRICOPEPTIDE REPEAT PROTEIN 6"/>
    <property type="match status" value="1"/>
</dbReference>
<keyword evidence="1" id="KW-0677">Repeat</keyword>
<evidence type="ECO:0000256" key="2">
    <source>
        <dbReference type="ARBA" id="ARBA00022803"/>
    </source>
</evidence>
<reference evidence="4 5" key="1">
    <citation type="submission" date="2019-04" db="EMBL/GenBank/DDBJ databases">
        <authorList>
            <person name="Van Vliet M D."/>
        </authorList>
    </citation>
    <scope>NUCLEOTIDE SEQUENCE [LARGE SCALE GENOMIC DNA]</scope>
    <source>
        <strain evidence="4 5">F1</strain>
    </source>
</reference>
<dbReference type="InterPro" id="IPR019734">
    <property type="entry name" value="TPR_rpt"/>
</dbReference>
<proteinExistence type="predicted"/>
<evidence type="ECO:0000313" key="4">
    <source>
        <dbReference type="EMBL" id="VGO12640.1"/>
    </source>
</evidence>
<dbReference type="Pfam" id="PF13181">
    <property type="entry name" value="TPR_8"/>
    <property type="match status" value="1"/>
</dbReference>
<dbReference type="InterPro" id="IPR011990">
    <property type="entry name" value="TPR-like_helical_dom_sf"/>
</dbReference>
<dbReference type="Gene3D" id="1.25.40.10">
    <property type="entry name" value="Tetratricopeptide repeat domain"/>
    <property type="match status" value="1"/>
</dbReference>
<keyword evidence="5" id="KW-1185">Reference proteome</keyword>
<dbReference type="PROSITE" id="PS50005">
    <property type="entry name" value="TPR"/>
    <property type="match status" value="4"/>
</dbReference>
<dbReference type="Pfam" id="PF00515">
    <property type="entry name" value="TPR_1"/>
    <property type="match status" value="1"/>
</dbReference>
<feature type="repeat" description="TPR" evidence="3">
    <location>
        <begin position="233"/>
        <end position="266"/>
    </location>
</feature>
<feature type="repeat" description="TPR" evidence="3">
    <location>
        <begin position="334"/>
        <end position="367"/>
    </location>
</feature>
<dbReference type="Pfam" id="PF13414">
    <property type="entry name" value="TPR_11"/>
    <property type="match status" value="1"/>
</dbReference>
<feature type="repeat" description="TPR" evidence="3">
    <location>
        <begin position="300"/>
        <end position="333"/>
    </location>
</feature>
<dbReference type="AlphaFoldDB" id="A0A6C2TY77"/>
<dbReference type="PROSITE" id="PS50293">
    <property type="entry name" value="TPR_REGION"/>
    <property type="match status" value="1"/>
</dbReference>
<dbReference type="EMBL" id="CAAHFG010000001">
    <property type="protein sequence ID" value="VGO12640.1"/>
    <property type="molecule type" value="Genomic_DNA"/>
</dbReference>
<sequence length="485" mass="55108">MNKRKPPFNPLDPSFFEEGRYKTVEKSLRWLASDLDASLKITQEALEAVREKRLYQIGSIFAQMRICLSDSARGEPLLFHVSNELHYPLTVYVPESHTLEMNLDGPAPGYANFIHFPHFSLIQNDGYPNTIGFQELLQTEMLHAPGTHPCRSNHDKPWTLGEVVYRVACQFGGAHVDKRINGGLLHLIKNPLVQNFYLQVSDAAVHLGQEMLSNCNDAIILSDCEGKVHVSNYDTWYGRGHCLSKKGEQVKAIEAFDQAIELNPTYSAYFARAVAYANLPNPDKAIEDFNRAAKLNADDPTLWNYVGITYAQKGSSPKAIESYHRAIKLRPNYAEAWYDLGVILQRDGMVDKAIDAYQKATQSDPDLLNAWNNWGNIYSEAMMPDHALPLYQEVVNRNPEHETVWYNSARTLSYSGHNKQIVLEHLGNAVRITPDDKECAKEDPAFKRLWKDCDFIELTKGIHCHPIDIEKKGWHVPLKSSTRRV</sequence>
<protein>
    <submittedName>
        <fullName evidence="4">TPR repeat-containing protein YrrB</fullName>
    </submittedName>
</protein>
<dbReference type="NCBIfam" id="NF047558">
    <property type="entry name" value="TPR_END_plus"/>
    <property type="match status" value="1"/>
</dbReference>
<evidence type="ECO:0000256" key="3">
    <source>
        <dbReference type="PROSITE-ProRule" id="PRU00339"/>
    </source>
</evidence>
<organism evidence="4 5">
    <name type="scientific">Pontiella desulfatans</name>
    <dbReference type="NCBI Taxonomy" id="2750659"/>
    <lineage>
        <taxon>Bacteria</taxon>
        <taxon>Pseudomonadati</taxon>
        <taxon>Kiritimatiellota</taxon>
        <taxon>Kiritimatiellia</taxon>
        <taxon>Kiritimatiellales</taxon>
        <taxon>Pontiellaceae</taxon>
        <taxon>Pontiella</taxon>
    </lineage>
</organism>
<dbReference type="SUPFAM" id="SSF48452">
    <property type="entry name" value="TPR-like"/>
    <property type="match status" value="1"/>
</dbReference>
<feature type="repeat" description="TPR" evidence="3">
    <location>
        <begin position="368"/>
        <end position="401"/>
    </location>
</feature>
<evidence type="ECO:0000256" key="1">
    <source>
        <dbReference type="ARBA" id="ARBA00022737"/>
    </source>
</evidence>
<gene>
    <name evidence="4" type="primary">yrrB</name>
    <name evidence="4" type="ORF">PDESU_01193</name>
</gene>
<dbReference type="RefSeq" id="WP_136078285.1">
    <property type="nucleotide sequence ID" value="NZ_CAAHFG010000001.1"/>
</dbReference>
<dbReference type="Proteomes" id="UP000366872">
    <property type="component" value="Unassembled WGS sequence"/>
</dbReference>
<dbReference type="InterPro" id="IPR050498">
    <property type="entry name" value="Ycf3"/>
</dbReference>
<evidence type="ECO:0000313" key="5">
    <source>
        <dbReference type="Proteomes" id="UP000366872"/>
    </source>
</evidence>
<accession>A0A6C2TY77</accession>
<dbReference type="PANTHER" id="PTHR44858:SF1">
    <property type="entry name" value="UDP-N-ACETYLGLUCOSAMINE--PEPTIDE N-ACETYLGLUCOSAMINYLTRANSFERASE SPINDLY-RELATED"/>
    <property type="match status" value="1"/>
</dbReference>
<dbReference type="SMART" id="SM00028">
    <property type="entry name" value="TPR"/>
    <property type="match status" value="5"/>
</dbReference>
<name>A0A6C2TY77_PONDE</name>